<feature type="chain" id="PRO_5045386512" evidence="4">
    <location>
        <begin position="27"/>
        <end position="900"/>
    </location>
</feature>
<dbReference type="SUPFAM" id="SSF52279">
    <property type="entry name" value="Beta-D-glucan exohydrolase, C-terminal domain"/>
    <property type="match status" value="1"/>
</dbReference>
<sequence>MRKQVQNRWTVLAVAALLTACGGSGGSDDSVAEPNPTAPVLTPGDIADQEIDAKVASVMARMSLGEKIDYLRQIGKNWVHPNAALGIPAAWGLDSPNGIRVDQDLVGTQFPSQKILAATWNLERAKEYGLAIGYETRLAGGHITLAPTLNMYRTPYNGRSSQAICGEDPFLCAALAPAVVNGIQTQGMMASATHFIANEQEANRKNVNIVVDERTLREGYFPPFESVVKNADVANIMCAFTHVNGDIACESKWLLKDVLKGEWKFKGSVASDFDSIRDAGKALLAGADLDMGSGKTMVPATIQQLLQSKQISESDIDDAVRRNLRGVVRFDSGAHAAGTVDHSHGKAAALAIAREGIVLLKNESNALPLQKNARIAVIGKPANSRPATTFGAAYGAPASFITEVQGLKDLASSAANIDYFPANNLSPRDSIWYHRDAGGALVRGVQAEYFTGGNFSGAPAMTRIEPGLDLNFLARMNITNHGVTNLSAINIAENQLAARFTAVVQPQVTGQHVLKFRGDGPYQVKVNGQRVIDNSFPVASDGLTNIHPSTVALDFVAGQAYDVEVEFRRVTHPWTFEPIGGIQGFQASWAPLVPTADLSGYDAVLVSVERSHENEGESMDTEFALPDQQSILLQNVIKAHANTIVVVHTGGGVDLMPWADQAKAILYAGQTGQIQGQAVAEILYGDVNPSGRLPFSFDRSIGDNPSFASYSKVSDYVGANAKTTMTYSEGTDYGYRGYLKSGAKPLFPFGFGLSYTTFSFAGLTVADTELLRSGGDARVLVNVSNTGKLAGYAVPQLYVTRPDGSVRSLQAFTKLWLEPGESKAVSMPLNTRSLASYDTAAKAWVVAPGSYKLQLGQDAQTMVLNADLRIDTRLTQTAAESNPLPQQVKAMTMVGADRRF</sequence>
<dbReference type="Pfam" id="PF01915">
    <property type="entry name" value="Glyco_hydro_3_C"/>
    <property type="match status" value="1"/>
</dbReference>
<name>A0ABY6GBF8_9BURK</name>
<gene>
    <name evidence="6" type="ORF">M9799_01050</name>
</gene>
<dbReference type="EMBL" id="CP106881">
    <property type="protein sequence ID" value="UYG51872.1"/>
    <property type="molecule type" value="Genomic_DNA"/>
</dbReference>
<keyword evidence="2 6" id="KW-0378">Hydrolase</keyword>
<dbReference type="Gene3D" id="2.60.120.260">
    <property type="entry name" value="Galactose-binding domain-like"/>
    <property type="match status" value="1"/>
</dbReference>
<dbReference type="GO" id="GO:0016787">
    <property type="term" value="F:hydrolase activity"/>
    <property type="evidence" value="ECO:0007669"/>
    <property type="project" value="UniProtKB-KW"/>
</dbReference>
<keyword evidence="7" id="KW-1185">Reference proteome</keyword>
<dbReference type="SMART" id="SM01217">
    <property type="entry name" value="Fn3_like"/>
    <property type="match status" value="1"/>
</dbReference>
<dbReference type="Pfam" id="PF07691">
    <property type="entry name" value="PA14"/>
    <property type="match status" value="1"/>
</dbReference>
<protein>
    <submittedName>
        <fullName evidence="6">Glycoside hydrolase family 3 C-terminal domain-containing protein</fullName>
    </submittedName>
</protein>
<dbReference type="Gene3D" id="2.60.40.10">
    <property type="entry name" value="Immunoglobulins"/>
    <property type="match status" value="1"/>
</dbReference>
<evidence type="ECO:0000313" key="6">
    <source>
        <dbReference type="EMBL" id="UYG51872.1"/>
    </source>
</evidence>
<dbReference type="Pfam" id="PF14310">
    <property type="entry name" value="Fn3-like"/>
    <property type="match status" value="1"/>
</dbReference>
<feature type="domain" description="PA14" evidence="5">
    <location>
        <begin position="440"/>
        <end position="603"/>
    </location>
</feature>
<comment type="similarity">
    <text evidence="1">Belongs to the glycosyl hydrolase 3 family.</text>
</comment>
<dbReference type="InterPro" id="IPR001764">
    <property type="entry name" value="Glyco_hydro_3_N"/>
</dbReference>
<dbReference type="SMART" id="SM00758">
    <property type="entry name" value="PA14"/>
    <property type="match status" value="1"/>
</dbReference>
<dbReference type="PROSITE" id="PS51257">
    <property type="entry name" value="PROKAR_LIPOPROTEIN"/>
    <property type="match status" value="1"/>
</dbReference>
<dbReference type="InterPro" id="IPR050288">
    <property type="entry name" value="Cellulose_deg_GH3"/>
</dbReference>
<dbReference type="InterPro" id="IPR013783">
    <property type="entry name" value="Ig-like_fold"/>
</dbReference>
<dbReference type="Gene3D" id="3.20.20.300">
    <property type="entry name" value="Glycoside hydrolase, family 3, N-terminal domain"/>
    <property type="match status" value="1"/>
</dbReference>
<dbReference type="PRINTS" id="PR00133">
    <property type="entry name" value="GLHYDRLASE3"/>
</dbReference>
<proteinExistence type="inferred from homology"/>
<dbReference type="Pfam" id="PF00933">
    <property type="entry name" value="Glyco_hydro_3"/>
    <property type="match status" value="1"/>
</dbReference>
<dbReference type="InterPro" id="IPR037524">
    <property type="entry name" value="PA14/GLEYA"/>
</dbReference>
<dbReference type="InterPro" id="IPR036962">
    <property type="entry name" value="Glyco_hydro_3_N_sf"/>
</dbReference>
<reference evidence="6" key="1">
    <citation type="submission" date="2022-09" db="EMBL/GenBank/DDBJ databases">
        <title>The complete genome of Acidovorax sp. 5MLIR.</title>
        <authorList>
            <person name="Liu L."/>
            <person name="Yue J."/>
            <person name="Yang F."/>
            <person name="Yuan J."/>
            <person name="Li L."/>
        </authorList>
    </citation>
    <scope>NUCLEOTIDE SEQUENCE</scope>
    <source>
        <strain evidence="6">5MLIR</strain>
    </source>
</reference>
<dbReference type="Gene3D" id="3.40.50.1700">
    <property type="entry name" value="Glycoside hydrolase family 3 C-terminal domain"/>
    <property type="match status" value="1"/>
</dbReference>
<dbReference type="InterPro" id="IPR026891">
    <property type="entry name" value="Fn3-like"/>
</dbReference>
<dbReference type="PANTHER" id="PTHR42715">
    <property type="entry name" value="BETA-GLUCOSIDASE"/>
    <property type="match status" value="1"/>
</dbReference>
<dbReference type="InterPro" id="IPR011658">
    <property type="entry name" value="PA14_dom"/>
</dbReference>
<dbReference type="InterPro" id="IPR002772">
    <property type="entry name" value="Glyco_hydro_3_C"/>
</dbReference>
<evidence type="ECO:0000256" key="2">
    <source>
        <dbReference type="ARBA" id="ARBA00022801"/>
    </source>
</evidence>
<accession>A0ABY6GBF8</accession>
<dbReference type="RefSeq" id="WP_231042570.1">
    <property type="nucleotide sequence ID" value="NZ_CP106881.1"/>
</dbReference>
<evidence type="ECO:0000256" key="1">
    <source>
        <dbReference type="ARBA" id="ARBA00005336"/>
    </source>
</evidence>
<organism evidence="6 7">
    <name type="scientific">Comamonas endophytica</name>
    <dbReference type="NCBI Taxonomy" id="2949090"/>
    <lineage>
        <taxon>Bacteria</taxon>
        <taxon>Pseudomonadati</taxon>
        <taxon>Pseudomonadota</taxon>
        <taxon>Betaproteobacteria</taxon>
        <taxon>Burkholderiales</taxon>
        <taxon>Comamonadaceae</taxon>
        <taxon>Comamonas</taxon>
    </lineage>
</organism>
<dbReference type="Proteomes" id="UP001162800">
    <property type="component" value="Chromosome"/>
</dbReference>
<dbReference type="PANTHER" id="PTHR42715:SF10">
    <property type="entry name" value="BETA-GLUCOSIDASE"/>
    <property type="match status" value="1"/>
</dbReference>
<evidence type="ECO:0000313" key="7">
    <source>
        <dbReference type="Proteomes" id="UP001162800"/>
    </source>
</evidence>
<feature type="region of interest" description="Disordered" evidence="3">
    <location>
        <begin position="25"/>
        <end position="44"/>
    </location>
</feature>
<evidence type="ECO:0000256" key="4">
    <source>
        <dbReference type="SAM" id="SignalP"/>
    </source>
</evidence>
<feature type="signal peptide" evidence="4">
    <location>
        <begin position="1"/>
        <end position="26"/>
    </location>
</feature>
<evidence type="ECO:0000259" key="5">
    <source>
        <dbReference type="PROSITE" id="PS51820"/>
    </source>
</evidence>
<dbReference type="SUPFAM" id="SSF51445">
    <property type="entry name" value="(Trans)glycosidases"/>
    <property type="match status" value="1"/>
</dbReference>
<dbReference type="InterPro" id="IPR017853">
    <property type="entry name" value="GH"/>
</dbReference>
<dbReference type="PROSITE" id="PS51820">
    <property type="entry name" value="PA14"/>
    <property type="match status" value="1"/>
</dbReference>
<evidence type="ECO:0000256" key="3">
    <source>
        <dbReference type="SAM" id="MobiDB-lite"/>
    </source>
</evidence>
<dbReference type="InterPro" id="IPR036881">
    <property type="entry name" value="Glyco_hydro_3_C_sf"/>
</dbReference>
<keyword evidence="4" id="KW-0732">Signal</keyword>